<keyword evidence="2" id="KW-0479">Metal-binding</keyword>
<feature type="domain" description="C2H2-type" evidence="9">
    <location>
        <begin position="55"/>
        <end position="82"/>
    </location>
</feature>
<keyword evidence="4 8" id="KW-0863">Zinc-finger</keyword>
<dbReference type="InterPro" id="IPR036236">
    <property type="entry name" value="Znf_C2H2_sf"/>
</dbReference>
<name>A0A7E6FRR2_9MOLL</name>
<keyword evidence="3" id="KW-0677">Repeat</keyword>
<evidence type="ECO:0000256" key="4">
    <source>
        <dbReference type="ARBA" id="ARBA00022771"/>
    </source>
</evidence>
<keyword evidence="7" id="KW-0539">Nucleus</keyword>
<evidence type="ECO:0000313" key="10">
    <source>
        <dbReference type="Proteomes" id="UP000515154"/>
    </source>
</evidence>
<keyword evidence="6" id="KW-0238">DNA-binding</keyword>
<dbReference type="SUPFAM" id="SSF57667">
    <property type="entry name" value="beta-beta-alpha zinc fingers"/>
    <property type="match status" value="2"/>
</dbReference>
<evidence type="ECO:0000256" key="6">
    <source>
        <dbReference type="ARBA" id="ARBA00023125"/>
    </source>
</evidence>
<keyword evidence="5" id="KW-0862">Zinc</keyword>
<dbReference type="Proteomes" id="UP000515154">
    <property type="component" value="Linkage group LG27"/>
</dbReference>
<evidence type="ECO:0000256" key="3">
    <source>
        <dbReference type="ARBA" id="ARBA00022737"/>
    </source>
</evidence>
<dbReference type="PANTHER" id="PTHR23226">
    <property type="entry name" value="ZINC FINGER AND SCAN DOMAIN-CONTAINING"/>
    <property type="match status" value="1"/>
</dbReference>
<evidence type="ECO:0000256" key="2">
    <source>
        <dbReference type="ARBA" id="ARBA00022723"/>
    </source>
</evidence>
<dbReference type="FunFam" id="3.30.160.60:FF:002343">
    <property type="entry name" value="Zinc finger protein 33A"/>
    <property type="match status" value="1"/>
</dbReference>
<keyword evidence="10" id="KW-1185">Reference proteome</keyword>
<evidence type="ECO:0000256" key="8">
    <source>
        <dbReference type="PROSITE-ProRule" id="PRU00042"/>
    </source>
</evidence>
<dbReference type="PANTHER" id="PTHR23226:SF416">
    <property type="entry name" value="FI01424P"/>
    <property type="match status" value="1"/>
</dbReference>
<protein>
    <submittedName>
        <fullName evidence="11">Zinc finger protein 271-like</fullName>
    </submittedName>
</protein>
<evidence type="ECO:0000313" key="11">
    <source>
        <dbReference type="RefSeq" id="XP_036370229.1"/>
    </source>
</evidence>
<dbReference type="KEGG" id="osn:118768222"/>
<dbReference type="AlphaFoldDB" id="A0A7E6FRR2"/>
<evidence type="ECO:0000256" key="7">
    <source>
        <dbReference type="ARBA" id="ARBA00023242"/>
    </source>
</evidence>
<dbReference type="SMART" id="SM00355">
    <property type="entry name" value="ZnF_C2H2"/>
    <property type="match status" value="1"/>
</dbReference>
<evidence type="ECO:0000259" key="9">
    <source>
        <dbReference type="PROSITE" id="PS50157"/>
    </source>
</evidence>
<evidence type="ECO:0000256" key="1">
    <source>
        <dbReference type="ARBA" id="ARBA00004123"/>
    </source>
</evidence>
<organism evidence="10 11">
    <name type="scientific">Octopus sinensis</name>
    <name type="common">East Asian common octopus</name>
    <dbReference type="NCBI Taxonomy" id="2607531"/>
    <lineage>
        <taxon>Eukaryota</taxon>
        <taxon>Metazoa</taxon>
        <taxon>Spiralia</taxon>
        <taxon>Lophotrochozoa</taxon>
        <taxon>Mollusca</taxon>
        <taxon>Cephalopoda</taxon>
        <taxon>Coleoidea</taxon>
        <taxon>Octopodiformes</taxon>
        <taxon>Octopoda</taxon>
        <taxon>Incirrata</taxon>
        <taxon>Octopodidae</taxon>
        <taxon>Octopus</taxon>
    </lineage>
</organism>
<dbReference type="Pfam" id="PF00096">
    <property type="entry name" value="zf-C2H2"/>
    <property type="match status" value="2"/>
</dbReference>
<proteinExistence type="predicted"/>
<gene>
    <name evidence="11" type="primary">LOC118768222</name>
</gene>
<dbReference type="GO" id="GO:0000978">
    <property type="term" value="F:RNA polymerase II cis-regulatory region sequence-specific DNA binding"/>
    <property type="evidence" value="ECO:0007669"/>
    <property type="project" value="TreeGrafter"/>
</dbReference>
<evidence type="ECO:0000256" key="5">
    <source>
        <dbReference type="ARBA" id="ARBA00022833"/>
    </source>
</evidence>
<reference evidence="11" key="1">
    <citation type="submission" date="2025-08" db="UniProtKB">
        <authorList>
            <consortium name="RefSeq"/>
        </authorList>
    </citation>
    <scope>IDENTIFICATION</scope>
</reference>
<dbReference type="PROSITE" id="PS00028">
    <property type="entry name" value="ZINC_FINGER_C2H2_1"/>
    <property type="match status" value="1"/>
</dbReference>
<dbReference type="InterPro" id="IPR013087">
    <property type="entry name" value="Znf_C2H2_type"/>
</dbReference>
<sequence length="105" mass="12173">MPWLNTNFHIQKKSHINVTSHKRIHTGEKPYPCDICGKSFSHNSDLTRHKHIHTYHCNIHGKSFIQSGELIKRKLTHTGEKAYPCNICGKSFSQKSIYLITNLFI</sequence>
<dbReference type="PROSITE" id="PS50157">
    <property type="entry name" value="ZINC_FINGER_C2H2_2"/>
    <property type="match status" value="2"/>
</dbReference>
<dbReference type="GO" id="GO:0008270">
    <property type="term" value="F:zinc ion binding"/>
    <property type="evidence" value="ECO:0007669"/>
    <property type="project" value="UniProtKB-KW"/>
</dbReference>
<comment type="subcellular location">
    <subcellularLocation>
        <location evidence="1">Nucleus</location>
    </subcellularLocation>
</comment>
<dbReference type="GO" id="GO:0000981">
    <property type="term" value="F:DNA-binding transcription factor activity, RNA polymerase II-specific"/>
    <property type="evidence" value="ECO:0007669"/>
    <property type="project" value="TreeGrafter"/>
</dbReference>
<dbReference type="Gene3D" id="3.30.160.60">
    <property type="entry name" value="Classic Zinc Finger"/>
    <property type="match status" value="4"/>
</dbReference>
<feature type="domain" description="C2H2-type" evidence="9">
    <location>
        <begin position="31"/>
        <end position="54"/>
    </location>
</feature>
<dbReference type="GO" id="GO:0005634">
    <property type="term" value="C:nucleus"/>
    <property type="evidence" value="ECO:0007669"/>
    <property type="project" value="UniProtKB-SubCell"/>
</dbReference>
<accession>A0A7E6FRR2</accession>
<dbReference type="RefSeq" id="XP_036370229.1">
    <property type="nucleotide sequence ID" value="XM_036514336.1"/>
</dbReference>
<dbReference type="FunFam" id="3.30.160.60:FF:000176">
    <property type="entry name" value="zinc finger protein 70"/>
    <property type="match status" value="1"/>
</dbReference>